<accession>A0ABS3S8D2</accession>
<dbReference type="RefSeq" id="WP_208251027.1">
    <property type="nucleotide sequence ID" value="NZ_JAGEPF010000035.1"/>
</dbReference>
<name>A0ABS3S8D2_9ACTN</name>
<sequence>MRAAHSPFRTIRTAQINDPAYLARLFTIAEYGGRVLWDPVYKTHFCLACLKDVPADHIHEGISTCCLA</sequence>
<evidence type="ECO:0000313" key="1">
    <source>
        <dbReference type="EMBL" id="MBO2464499.1"/>
    </source>
</evidence>
<organism evidence="1 2">
    <name type="scientific">Actinomadura violacea</name>
    <dbReference type="NCBI Taxonomy" id="2819934"/>
    <lineage>
        <taxon>Bacteria</taxon>
        <taxon>Bacillati</taxon>
        <taxon>Actinomycetota</taxon>
        <taxon>Actinomycetes</taxon>
        <taxon>Streptosporangiales</taxon>
        <taxon>Thermomonosporaceae</taxon>
        <taxon>Actinomadura</taxon>
    </lineage>
</organism>
<reference evidence="1 2" key="1">
    <citation type="submission" date="2021-03" db="EMBL/GenBank/DDBJ databases">
        <title>Actinomadura violae sp. nov., isolated from lichen in Thailand.</title>
        <authorList>
            <person name="Kanchanasin P."/>
            <person name="Saeng-In P."/>
            <person name="Phongsopitanun W."/>
            <person name="Yuki M."/>
            <person name="Kudo T."/>
            <person name="Ohkuma M."/>
            <person name="Tanasupawat S."/>
        </authorList>
    </citation>
    <scope>NUCLEOTIDE SEQUENCE [LARGE SCALE GENOMIC DNA]</scope>
    <source>
        <strain evidence="1 2">LCR2-06</strain>
    </source>
</reference>
<keyword evidence="2" id="KW-1185">Reference proteome</keyword>
<dbReference type="Proteomes" id="UP000680206">
    <property type="component" value="Unassembled WGS sequence"/>
</dbReference>
<evidence type="ECO:0000313" key="2">
    <source>
        <dbReference type="Proteomes" id="UP000680206"/>
    </source>
</evidence>
<proteinExistence type="predicted"/>
<gene>
    <name evidence="1" type="ORF">J4709_43705</name>
</gene>
<protein>
    <submittedName>
        <fullName evidence="1">Uncharacterized protein</fullName>
    </submittedName>
</protein>
<dbReference type="EMBL" id="JAGEPF010000035">
    <property type="protein sequence ID" value="MBO2464499.1"/>
    <property type="molecule type" value="Genomic_DNA"/>
</dbReference>
<comment type="caution">
    <text evidence="1">The sequence shown here is derived from an EMBL/GenBank/DDBJ whole genome shotgun (WGS) entry which is preliminary data.</text>
</comment>